<comment type="caution">
    <text evidence="2">The sequence shown here is derived from an EMBL/GenBank/DDBJ whole genome shotgun (WGS) entry which is preliminary data.</text>
</comment>
<dbReference type="EMBL" id="JAFNEN010000017">
    <property type="protein sequence ID" value="KAG8200282.1"/>
    <property type="molecule type" value="Genomic_DNA"/>
</dbReference>
<evidence type="ECO:0000256" key="1">
    <source>
        <dbReference type="SAM" id="MobiDB-lite"/>
    </source>
</evidence>
<reference evidence="2 3" key="1">
    <citation type="journal article" date="2022" name="Nat. Ecol. Evol.">
        <title>A masculinizing supergene underlies an exaggerated male reproductive morph in a spider.</title>
        <authorList>
            <person name="Hendrickx F."/>
            <person name="De Corte Z."/>
            <person name="Sonet G."/>
            <person name="Van Belleghem S.M."/>
            <person name="Kostlbacher S."/>
            <person name="Vangestel C."/>
        </authorList>
    </citation>
    <scope>NUCLEOTIDE SEQUENCE [LARGE SCALE GENOMIC DNA]</scope>
    <source>
        <strain evidence="2">W744_W776</strain>
    </source>
</reference>
<evidence type="ECO:0000313" key="2">
    <source>
        <dbReference type="EMBL" id="KAG8200282.1"/>
    </source>
</evidence>
<accession>A0AAV6VWU1</accession>
<feature type="compositionally biased region" description="Basic and acidic residues" evidence="1">
    <location>
        <begin position="56"/>
        <end position="70"/>
    </location>
</feature>
<feature type="compositionally biased region" description="Basic and acidic residues" evidence="1">
    <location>
        <begin position="34"/>
        <end position="48"/>
    </location>
</feature>
<feature type="region of interest" description="Disordered" evidence="1">
    <location>
        <begin position="1"/>
        <end position="70"/>
    </location>
</feature>
<evidence type="ECO:0000313" key="3">
    <source>
        <dbReference type="Proteomes" id="UP000827092"/>
    </source>
</evidence>
<dbReference type="Proteomes" id="UP000827092">
    <property type="component" value="Unassembled WGS sequence"/>
</dbReference>
<feature type="compositionally biased region" description="Polar residues" evidence="1">
    <location>
        <begin position="12"/>
        <end position="33"/>
    </location>
</feature>
<proteinExistence type="predicted"/>
<keyword evidence="3" id="KW-1185">Reference proteome</keyword>
<name>A0AAV6VWU1_9ARAC</name>
<dbReference type="AlphaFoldDB" id="A0AAV6VWU1"/>
<sequence>MQCSIYKPNPSLPNQENLQNTYTIHKTGDFSSNFEEKRPLNGSEKRPPNDISPSRELIRSPERENREKRLFPSIPLYFMPALLKNN</sequence>
<organism evidence="2 3">
    <name type="scientific">Oedothorax gibbosus</name>
    <dbReference type="NCBI Taxonomy" id="931172"/>
    <lineage>
        <taxon>Eukaryota</taxon>
        <taxon>Metazoa</taxon>
        <taxon>Ecdysozoa</taxon>
        <taxon>Arthropoda</taxon>
        <taxon>Chelicerata</taxon>
        <taxon>Arachnida</taxon>
        <taxon>Araneae</taxon>
        <taxon>Araneomorphae</taxon>
        <taxon>Entelegynae</taxon>
        <taxon>Araneoidea</taxon>
        <taxon>Linyphiidae</taxon>
        <taxon>Erigoninae</taxon>
        <taxon>Oedothorax</taxon>
    </lineage>
</organism>
<gene>
    <name evidence="2" type="ORF">JTE90_021932</name>
</gene>
<protein>
    <submittedName>
        <fullName evidence="2">Uncharacterized protein</fullName>
    </submittedName>
</protein>